<protein>
    <recommendedName>
        <fullName evidence="5">G5 domain-containing protein</fullName>
    </recommendedName>
</protein>
<dbReference type="RefSeq" id="WP_344414967.1">
    <property type="nucleotide sequence ID" value="NZ_BAAAQK010000005.1"/>
</dbReference>
<evidence type="ECO:0000313" key="6">
    <source>
        <dbReference type="EMBL" id="GAA1841365.1"/>
    </source>
</evidence>
<organism evidence="6 7">
    <name type="scientific">Pseudonocardia ailaonensis</name>
    <dbReference type="NCBI Taxonomy" id="367279"/>
    <lineage>
        <taxon>Bacteria</taxon>
        <taxon>Bacillati</taxon>
        <taxon>Actinomycetota</taxon>
        <taxon>Actinomycetes</taxon>
        <taxon>Pseudonocardiales</taxon>
        <taxon>Pseudonocardiaceae</taxon>
        <taxon>Pseudonocardia</taxon>
    </lineage>
</organism>
<feature type="region of interest" description="Disordered" evidence="4">
    <location>
        <begin position="115"/>
        <end position="143"/>
    </location>
</feature>
<evidence type="ECO:0000313" key="7">
    <source>
        <dbReference type="Proteomes" id="UP001500449"/>
    </source>
</evidence>
<dbReference type="CDD" id="cd13925">
    <property type="entry name" value="RPF"/>
    <property type="match status" value="1"/>
</dbReference>
<evidence type="ECO:0000256" key="4">
    <source>
        <dbReference type="SAM" id="MobiDB-lite"/>
    </source>
</evidence>
<feature type="domain" description="G5" evidence="5">
    <location>
        <begin position="443"/>
        <end position="523"/>
    </location>
</feature>
<keyword evidence="7" id="KW-1185">Reference proteome</keyword>
<dbReference type="PROSITE" id="PS51109">
    <property type="entry name" value="G5"/>
    <property type="match status" value="1"/>
</dbReference>
<dbReference type="InterPro" id="IPR011098">
    <property type="entry name" value="G5_dom"/>
</dbReference>
<name>A0ABN2MXY2_9PSEU</name>
<dbReference type="Pfam" id="PF03990">
    <property type="entry name" value="DUF348"/>
    <property type="match status" value="3"/>
</dbReference>
<evidence type="ECO:0000256" key="1">
    <source>
        <dbReference type="ARBA" id="ARBA00010830"/>
    </source>
</evidence>
<feature type="region of interest" description="Disordered" evidence="4">
    <location>
        <begin position="1"/>
        <end position="37"/>
    </location>
</feature>
<reference evidence="6 7" key="1">
    <citation type="journal article" date="2019" name="Int. J. Syst. Evol. Microbiol.">
        <title>The Global Catalogue of Microorganisms (GCM) 10K type strain sequencing project: providing services to taxonomists for standard genome sequencing and annotation.</title>
        <authorList>
            <consortium name="The Broad Institute Genomics Platform"/>
            <consortium name="The Broad Institute Genome Sequencing Center for Infectious Disease"/>
            <person name="Wu L."/>
            <person name="Ma J."/>
        </authorList>
    </citation>
    <scope>NUCLEOTIDE SEQUENCE [LARGE SCALE GENOMIC DNA]</scope>
    <source>
        <strain evidence="6 7">JCM 16009</strain>
    </source>
</reference>
<sequence length="617" mass="64371">MRLGLEPVDRPEAVDGAPAGPWLEYDEATDDASDEAAEYVPGSWWEDAEAQLREQGPDPALPGEPFTAPLPVVPREVPRDLTRTGLGAALDGAASGRAALDRASANRWVLDRTGLNPAGPVERPALDPPTLEPGRWFDETPTGDLPRITENTGRISAPDVAAPVVALPAVDEPETGALPVVPAAAPAPAPVVDLVEPETEAIPVLPDVPDVPAGLAGQPEAAESIAEPVAKPARRLPEPRRATTRRSGGVGGRALVLAVLLVLVGGSASALAMDKSITVTVDGHDRTLHTFAGDVQGVLAAAGVSTSPQDRVEPAPATRLASGDQVIVNRARMLTLTEGDQTRNVWTTASSVQDALAGLGVNVKPIQMSLAPDTAIPMNGLDVRIEVTRAVTLTDGTGAPQQLTTNAGTVAGLLADKGISLGPNDVSVPSSDTPVTDGLAVQIVRNGVGEVVEVRKTDAPVQEIEDPDLPRGQKQVVDPGKPGEQTVIMRVHVQNGQEVRREQIRAGVSTPPKPKIVKIGTNDTKPEVPAISDGAVWDKLAQCESGGNWAINTGNGYYGGIQFDASTWRAYGGTQYAPLPHQATREQQIAVATKMRDARGGGYGAWPACARKLGLPR</sequence>
<evidence type="ECO:0000256" key="3">
    <source>
        <dbReference type="ARBA" id="ARBA00022801"/>
    </source>
</evidence>
<keyword evidence="3" id="KW-0378">Hydrolase</keyword>
<comment type="similarity">
    <text evidence="1">Belongs to the transglycosylase family. Rpf subfamily.</text>
</comment>
<dbReference type="Gene3D" id="1.10.530.10">
    <property type="match status" value="1"/>
</dbReference>
<dbReference type="Proteomes" id="UP001500449">
    <property type="component" value="Unassembled WGS sequence"/>
</dbReference>
<keyword evidence="2" id="KW-0732">Signal</keyword>
<dbReference type="EMBL" id="BAAAQK010000005">
    <property type="protein sequence ID" value="GAA1841365.1"/>
    <property type="molecule type" value="Genomic_DNA"/>
</dbReference>
<gene>
    <name evidence="6" type="ORF">GCM10009836_20890</name>
</gene>
<dbReference type="InterPro" id="IPR023346">
    <property type="entry name" value="Lysozyme-like_dom_sf"/>
</dbReference>
<evidence type="ECO:0000259" key="5">
    <source>
        <dbReference type="PROSITE" id="PS51109"/>
    </source>
</evidence>
<feature type="compositionally biased region" description="Acidic residues" evidence="4">
    <location>
        <begin position="24"/>
        <end position="37"/>
    </location>
</feature>
<dbReference type="SMART" id="SM01208">
    <property type="entry name" value="G5"/>
    <property type="match status" value="1"/>
</dbReference>
<dbReference type="SUPFAM" id="SSF53955">
    <property type="entry name" value="Lysozyme-like"/>
    <property type="match status" value="1"/>
</dbReference>
<evidence type="ECO:0000256" key="2">
    <source>
        <dbReference type="ARBA" id="ARBA00022729"/>
    </source>
</evidence>
<proteinExistence type="inferred from homology"/>
<accession>A0ABN2MXY2</accession>
<dbReference type="InterPro" id="IPR007137">
    <property type="entry name" value="DUF348"/>
</dbReference>
<dbReference type="Gene3D" id="2.20.230.10">
    <property type="entry name" value="Resuscitation-promoting factor rpfb"/>
    <property type="match status" value="1"/>
</dbReference>
<dbReference type="Pfam" id="PF06737">
    <property type="entry name" value="Transglycosylas"/>
    <property type="match status" value="1"/>
</dbReference>
<dbReference type="InterPro" id="IPR010618">
    <property type="entry name" value="RPF"/>
</dbReference>
<dbReference type="Pfam" id="PF07501">
    <property type="entry name" value="G5"/>
    <property type="match status" value="1"/>
</dbReference>
<feature type="region of interest" description="Disordered" evidence="4">
    <location>
        <begin position="49"/>
        <end position="72"/>
    </location>
</feature>
<comment type="caution">
    <text evidence="6">The sequence shown here is derived from an EMBL/GenBank/DDBJ whole genome shotgun (WGS) entry which is preliminary data.</text>
</comment>